<comment type="caution">
    <text evidence="3">The sequence shown here is derived from an EMBL/GenBank/DDBJ whole genome shotgun (WGS) entry which is preliminary data.</text>
</comment>
<evidence type="ECO:0000256" key="1">
    <source>
        <dbReference type="SAM" id="Phobius"/>
    </source>
</evidence>
<dbReference type="NCBIfam" id="TIGR03943">
    <property type="entry name" value="TIGR03943 family putative permease subunit"/>
    <property type="match status" value="1"/>
</dbReference>
<dbReference type="RefSeq" id="WP_344131868.1">
    <property type="nucleotide sequence ID" value="NZ_BAAARA010000008.1"/>
</dbReference>
<dbReference type="Pfam" id="PF21537">
    <property type="entry name" value="DUF1980_C"/>
    <property type="match status" value="1"/>
</dbReference>
<feature type="domain" description="DUF1980" evidence="2">
    <location>
        <begin position="132"/>
        <end position="229"/>
    </location>
</feature>
<evidence type="ECO:0000313" key="3">
    <source>
        <dbReference type="EMBL" id="GAA2350020.1"/>
    </source>
</evidence>
<organism evidence="3 4">
    <name type="scientific">Saccharopolyspora halophila</name>
    <dbReference type="NCBI Taxonomy" id="405551"/>
    <lineage>
        <taxon>Bacteria</taxon>
        <taxon>Bacillati</taxon>
        <taxon>Actinomycetota</taxon>
        <taxon>Actinomycetes</taxon>
        <taxon>Pseudonocardiales</taxon>
        <taxon>Pseudonocardiaceae</taxon>
        <taxon>Saccharopolyspora</taxon>
    </lineage>
</organism>
<dbReference type="EMBL" id="BAAARA010000008">
    <property type="protein sequence ID" value="GAA2350020.1"/>
    <property type="molecule type" value="Genomic_DNA"/>
</dbReference>
<reference evidence="3 4" key="1">
    <citation type="journal article" date="2019" name="Int. J. Syst. Evol. Microbiol.">
        <title>The Global Catalogue of Microorganisms (GCM) 10K type strain sequencing project: providing services to taxonomists for standard genome sequencing and annotation.</title>
        <authorList>
            <consortium name="The Broad Institute Genomics Platform"/>
            <consortium name="The Broad Institute Genome Sequencing Center for Infectious Disease"/>
            <person name="Wu L."/>
            <person name="Ma J."/>
        </authorList>
    </citation>
    <scope>NUCLEOTIDE SEQUENCE [LARGE SCALE GENOMIC DNA]</scope>
    <source>
        <strain evidence="3 4">JCM 16221</strain>
    </source>
</reference>
<dbReference type="InterPro" id="IPR052955">
    <property type="entry name" value="UPF0703_membrane_permease"/>
</dbReference>
<feature type="transmembrane region" description="Helical" evidence="1">
    <location>
        <begin position="33"/>
        <end position="52"/>
    </location>
</feature>
<dbReference type="PANTHER" id="PTHR40047">
    <property type="entry name" value="UPF0703 PROTEIN YCGQ"/>
    <property type="match status" value="1"/>
</dbReference>
<dbReference type="PANTHER" id="PTHR40047:SF1">
    <property type="entry name" value="UPF0703 PROTEIN YCGQ"/>
    <property type="match status" value="1"/>
</dbReference>
<dbReference type="Proteomes" id="UP001501218">
    <property type="component" value="Unassembled WGS sequence"/>
</dbReference>
<sequence length="229" mass="24862">MRRETQNILLLLFGGALLKIALTGTYLRYVKASLLPWLVAAGVVMVVLAALAIARDVRGDRVAGEHGTRSPWLLALPVFAIFLVAPPALGSDSVTRDSITAPAEPAESRFPPLPPGEPLLPVSEFVTRAVWDSTGELNGRTVHLRGFVVHPQPGVTRLARMRISCCAADASPVVVNLEHPRVADLPEDTWLEVTGELRPGSATDENDYVPTFAPTELRPIEAPKDQYEY</sequence>
<gene>
    <name evidence="3" type="ORF">GCM10009854_29690</name>
</gene>
<keyword evidence="1" id="KW-1133">Transmembrane helix</keyword>
<keyword evidence="4" id="KW-1185">Reference proteome</keyword>
<accession>A0ABN3GES8</accession>
<evidence type="ECO:0000313" key="4">
    <source>
        <dbReference type="Proteomes" id="UP001501218"/>
    </source>
</evidence>
<keyword evidence="1" id="KW-0472">Membrane</keyword>
<name>A0ABN3GES8_9PSEU</name>
<evidence type="ECO:0000259" key="2">
    <source>
        <dbReference type="Pfam" id="PF21537"/>
    </source>
</evidence>
<protein>
    <submittedName>
        <fullName evidence="3">TIGR03943 family protein</fullName>
    </submittedName>
</protein>
<dbReference type="InterPro" id="IPR015402">
    <property type="entry name" value="DUF1980"/>
</dbReference>
<keyword evidence="1" id="KW-0812">Transmembrane</keyword>
<proteinExistence type="predicted"/>
<dbReference type="InterPro" id="IPR048447">
    <property type="entry name" value="DUF1980_C"/>
</dbReference>